<gene>
    <name evidence="3" type="ORF">EVAR_30130_1</name>
</gene>
<dbReference type="OrthoDB" id="10253041at2759"/>
<protein>
    <recommendedName>
        <fullName evidence="5">Cytosolic carboxypeptidase-like protein 5</fullName>
    </recommendedName>
</protein>
<accession>A0A4C1WIV1</accession>
<evidence type="ECO:0000256" key="2">
    <source>
        <dbReference type="SAM" id="MobiDB-lite"/>
    </source>
</evidence>
<dbReference type="EMBL" id="BGZK01000565">
    <property type="protein sequence ID" value="GBP50422.1"/>
    <property type="molecule type" value="Genomic_DNA"/>
</dbReference>
<feature type="region of interest" description="Disordered" evidence="2">
    <location>
        <begin position="552"/>
        <end position="595"/>
    </location>
</feature>
<organism evidence="3 4">
    <name type="scientific">Eumeta variegata</name>
    <name type="common">Bagworm moth</name>
    <name type="synonym">Eumeta japonica</name>
    <dbReference type="NCBI Taxonomy" id="151549"/>
    <lineage>
        <taxon>Eukaryota</taxon>
        <taxon>Metazoa</taxon>
        <taxon>Ecdysozoa</taxon>
        <taxon>Arthropoda</taxon>
        <taxon>Hexapoda</taxon>
        <taxon>Insecta</taxon>
        <taxon>Pterygota</taxon>
        <taxon>Neoptera</taxon>
        <taxon>Endopterygota</taxon>
        <taxon>Lepidoptera</taxon>
        <taxon>Glossata</taxon>
        <taxon>Ditrysia</taxon>
        <taxon>Tineoidea</taxon>
        <taxon>Psychidae</taxon>
        <taxon>Oiketicinae</taxon>
        <taxon>Eumeta</taxon>
    </lineage>
</organism>
<feature type="region of interest" description="Disordered" evidence="2">
    <location>
        <begin position="359"/>
        <end position="537"/>
    </location>
</feature>
<evidence type="ECO:0000256" key="1">
    <source>
        <dbReference type="ARBA" id="ARBA00001947"/>
    </source>
</evidence>
<proteinExistence type="predicted"/>
<evidence type="ECO:0008006" key="5">
    <source>
        <dbReference type="Google" id="ProtNLM"/>
    </source>
</evidence>
<dbReference type="PANTHER" id="PTHR12756:SF12">
    <property type="entry name" value="CYTOSOLIC CARBOXYPEPTIDASE-LIKE PROTEIN 5"/>
    <property type="match status" value="1"/>
</dbReference>
<feature type="region of interest" description="Disordered" evidence="2">
    <location>
        <begin position="146"/>
        <end position="176"/>
    </location>
</feature>
<dbReference type="STRING" id="151549.A0A4C1WIV1"/>
<dbReference type="PANTHER" id="PTHR12756">
    <property type="entry name" value="CYTOSOLIC CARBOXYPEPTIDASE"/>
    <property type="match status" value="1"/>
</dbReference>
<name>A0A4C1WIV1_EUMVA</name>
<keyword evidence="4" id="KW-1185">Reference proteome</keyword>
<dbReference type="Proteomes" id="UP000299102">
    <property type="component" value="Unassembled WGS sequence"/>
</dbReference>
<evidence type="ECO:0000313" key="3">
    <source>
        <dbReference type="EMBL" id="GBP50422.1"/>
    </source>
</evidence>
<dbReference type="AlphaFoldDB" id="A0A4C1WIV1"/>
<evidence type="ECO:0000313" key="4">
    <source>
        <dbReference type="Proteomes" id="UP000299102"/>
    </source>
</evidence>
<dbReference type="Gene3D" id="3.40.630.10">
    <property type="entry name" value="Zn peptidases"/>
    <property type="match status" value="1"/>
</dbReference>
<sequence length="595" mass="65796">MHFVRRVRVPETHSLPLPHSPFVNFSPSDVLFLLKRRAVSPYFVCESKPRSRDEWCPTCRPAVESLEHGIERTLPAYHTMHESDSSGLETDNKVYSCKNCFKRYVPTDKSEENIRDEDVGYVSLPLSALAEGGDVPPPTARGYLLGGTSESTNVLKDDKCKPKPLKKKPQPSSTRENESGLFLYIDLHGHASKKGIFMYGNYFEDVENSVECMLLPRIMALNNVHFHFSSCNFTERNMYLKDRRDGMSREGSGRVAVLKATGLVRSYTLECNYNTGRLVNVLPPTAREHAAGHLPHAATPAPPKYTPHIYEEVGHSLGASILDLTGEHPNSRVPCSEHRTLATMREWLRAHLRTTLHTMRTAQLMTSRLRPKTASPTRPPYARSKGKATDERKENTYAGAKSDSDRRTVAYPAALAPRPPHEPNSSARYGKRAEPAKAATRRPALPAPPPVPQPTVLTVDDSKPKSTVSKRRSVLAVRKPNASKSRLEALARPRHPPPPRPARAADSGDTPRPSLLTKVSKRSFSRPLRRDASSRHTLVAAVADDAIAGSAGWEDVGASSPAPLADAPLPTPVKRRSFPNPSPARLKKIRLKSGL</sequence>
<dbReference type="SUPFAM" id="SSF53187">
    <property type="entry name" value="Zn-dependent exopeptidases"/>
    <property type="match status" value="1"/>
</dbReference>
<feature type="compositionally biased region" description="Low complexity" evidence="2">
    <location>
        <begin position="552"/>
        <end position="568"/>
    </location>
</feature>
<dbReference type="InterPro" id="IPR050821">
    <property type="entry name" value="Cytosolic_carboxypeptidase"/>
</dbReference>
<reference evidence="3 4" key="1">
    <citation type="journal article" date="2019" name="Commun. Biol.">
        <title>The bagworm genome reveals a unique fibroin gene that provides high tensile strength.</title>
        <authorList>
            <person name="Kono N."/>
            <person name="Nakamura H."/>
            <person name="Ohtoshi R."/>
            <person name="Tomita M."/>
            <person name="Numata K."/>
            <person name="Arakawa K."/>
        </authorList>
    </citation>
    <scope>NUCLEOTIDE SEQUENCE [LARGE SCALE GENOMIC DNA]</scope>
</reference>
<comment type="cofactor">
    <cofactor evidence="1">
        <name>Zn(2+)</name>
        <dbReference type="ChEBI" id="CHEBI:29105"/>
    </cofactor>
</comment>
<comment type="caution">
    <text evidence="3">The sequence shown here is derived from an EMBL/GenBank/DDBJ whole genome shotgun (WGS) entry which is preliminary data.</text>
</comment>
<feature type="compositionally biased region" description="Basic residues" evidence="2">
    <location>
        <begin position="585"/>
        <end position="595"/>
    </location>
</feature>